<feature type="signal peptide" evidence="1">
    <location>
        <begin position="1"/>
        <end position="30"/>
    </location>
</feature>
<dbReference type="OrthoDB" id="6007799at2"/>
<evidence type="ECO:0000313" key="3">
    <source>
        <dbReference type="Proteomes" id="UP000199675"/>
    </source>
</evidence>
<dbReference type="Proteomes" id="UP000199675">
    <property type="component" value="Unassembled WGS sequence"/>
</dbReference>
<reference evidence="2 3" key="1">
    <citation type="submission" date="2016-10" db="EMBL/GenBank/DDBJ databases">
        <authorList>
            <person name="de Groot N.N."/>
        </authorList>
    </citation>
    <scope>NUCLEOTIDE SEQUENCE [LARGE SCALE GENOMIC DNA]</scope>
    <source>
        <strain evidence="2 3">CGMCC 1.7059</strain>
    </source>
</reference>
<sequence>MPAVEHHLNGVFALIIACLLLLAPISASHADEQMSDAAPQDMPYPELVPYSASFRASLNKGVAIDGQATRVLQRQDDGLWSYRFKVDSFIADIEESVLFRWTGTQVQPLRYRYKLSGVFIRDRTRAIDFDWENGIARGDHEGRTFSLPLRDGSLDPLGYQLQLHQDIRAGMTEMSYHVIDKGRFDEDQFSVIGEETLTTRLGEARTVKIEKVRSETSKRETLMWFAPEWDHMMVRLTQKEPDGTTYEIHIENTNLTP</sequence>
<name>A0A1H2UAW0_9GAMM</name>
<gene>
    <name evidence="2" type="ORF">SAMN04487960_10354</name>
</gene>
<keyword evidence="3" id="KW-1185">Reference proteome</keyword>
<feature type="chain" id="PRO_5011541367" description="DUF3108 domain-containing protein" evidence="1">
    <location>
        <begin position="31"/>
        <end position="257"/>
    </location>
</feature>
<proteinExistence type="predicted"/>
<evidence type="ECO:0008006" key="4">
    <source>
        <dbReference type="Google" id="ProtNLM"/>
    </source>
</evidence>
<dbReference type="STRING" id="488533.SAMN04487960_10354"/>
<dbReference type="AlphaFoldDB" id="A0A1H2UAW0"/>
<keyword evidence="1" id="KW-0732">Signal</keyword>
<dbReference type="RefSeq" id="WP_091811897.1">
    <property type="nucleotide sequence ID" value="NZ_FNNE01000003.1"/>
</dbReference>
<dbReference type="InterPro" id="IPR021457">
    <property type="entry name" value="DUF3108"/>
</dbReference>
<accession>A0A1H2UAW0</accession>
<evidence type="ECO:0000313" key="2">
    <source>
        <dbReference type="EMBL" id="SDW53332.1"/>
    </source>
</evidence>
<evidence type="ECO:0000256" key="1">
    <source>
        <dbReference type="SAM" id="SignalP"/>
    </source>
</evidence>
<organism evidence="2 3">
    <name type="scientific">Marinobacter mobilis</name>
    <dbReference type="NCBI Taxonomy" id="488533"/>
    <lineage>
        <taxon>Bacteria</taxon>
        <taxon>Pseudomonadati</taxon>
        <taxon>Pseudomonadota</taxon>
        <taxon>Gammaproteobacteria</taxon>
        <taxon>Pseudomonadales</taxon>
        <taxon>Marinobacteraceae</taxon>
        <taxon>Marinobacter</taxon>
    </lineage>
</organism>
<dbReference type="EMBL" id="FNNE01000003">
    <property type="protein sequence ID" value="SDW53332.1"/>
    <property type="molecule type" value="Genomic_DNA"/>
</dbReference>
<dbReference type="Pfam" id="PF11306">
    <property type="entry name" value="DUF3108"/>
    <property type="match status" value="1"/>
</dbReference>
<protein>
    <recommendedName>
        <fullName evidence="4">DUF3108 domain-containing protein</fullName>
    </recommendedName>
</protein>